<accession>A0A8B6CBJ1</accession>
<dbReference type="AlphaFoldDB" id="A0A8B6CBJ1"/>
<name>A0A8B6CBJ1_MYTGA</name>
<organism evidence="1 2">
    <name type="scientific">Mytilus galloprovincialis</name>
    <name type="common">Mediterranean mussel</name>
    <dbReference type="NCBI Taxonomy" id="29158"/>
    <lineage>
        <taxon>Eukaryota</taxon>
        <taxon>Metazoa</taxon>
        <taxon>Spiralia</taxon>
        <taxon>Lophotrochozoa</taxon>
        <taxon>Mollusca</taxon>
        <taxon>Bivalvia</taxon>
        <taxon>Autobranchia</taxon>
        <taxon>Pteriomorphia</taxon>
        <taxon>Mytilida</taxon>
        <taxon>Mytiloidea</taxon>
        <taxon>Mytilidae</taxon>
        <taxon>Mytilinae</taxon>
        <taxon>Mytilus</taxon>
    </lineage>
</organism>
<gene>
    <name evidence="1" type="ORF">MGAL_10B065396</name>
</gene>
<sequence>MCQIYNIQVSATNDLLSIEKRSDKKESYNPLTVDCDCTVSGTCRSFGDRWEKDCITYECQRGQGNTWKAAFVKLECKDAYGHCRHNNEYMSVLNHGELFHHCLCKVTSFGISINCAQQTGNVNVS</sequence>
<protein>
    <submittedName>
        <fullName evidence="1">Uncharacterized protein</fullName>
    </submittedName>
</protein>
<evidence type="ECO:0000313" key="2">
    <source>
        <dbReference type="Proteomes" id="UP000596742"/>
    </source>
</evidence>
<comment type="caution">
    <text evidence="1">The sequence shown here is derived from an EMBL/GenBank/DDBJ whole genome shotgun (WGS) entry which is preliminary data.</text>
</comment>
<dbReference type="Proteomes" id="UP000596742">
    <property type="component" value="Unassembled WGS sequence"/>
</dbReference>
<keyword evidence="2" id="KW-1185">Reference proteome</keyword>
<evidence type="ECO:0000313" key="1">
    <source>
        <dbReference type="EMBL" id="VDI02734.1"/>
    </source>
</evidence>
<reference evidence="1" key="1">
    <citation type="submission" date="2018-11" db="EMBL/GenBank/DDBJ databases">
        <authorList>
            <person name="Alioto T."/>
            <person name="Alioto T."/>
        </authorList>
    </citation>
    <scope>NUCLEOTIDE SEQUENCE</scope>
</reference>
<dbReference type="OrthoDB" id="6090051at2759"/>
<proteinExistence type="predicted"/>
<dbReference type="EMBL" id="UYJE01001519">
    <property type="protein sequence ID" value="VDI02734.1"/>
    <property type="molecule type" value="Genomic_DNA"/>
</dbReference>